<sequence length="658" mass="76612">MADVKFIVETLNKPPYNKHFTVISFDSLAPEDLFQILSDVLLEVNDQNKYDIHADDFEQTITRIFNALFILRYPPLMDTFSNSFRQNLMSGEKNTIYALLDWLLSNMELLRRRAYLARFLMKIDIPSEIQGDSDFAALYQQYTQLIEEFKKIHKESVLLKSGNKISISELRSDGVTMEKEKEIVTNRIYQIQKKIDHLPNSTAMLQSCHNLRLEMDKKKETAWQIQDEMMNTQQCQQRLYRLTQQLQELQKWSVGLSSQALLKKLEEEIHVTSYIVDQKLPRELSQQKKEKEVYENVARSSNITKASNDLLNSKVQTLSQEINKLLESKLMNSNNSDDKTVLFRQQAAIIARKKDNLVEKFTKLKSELNDIRAKLELRQQKLEETVGENGIILKDNEKFQEYLNKMRTRSAIYKRYRNDLEAIKAEGGVLSRTLDILRAKANHLGIDLENLKNYEARNDDDIQAKSTSDIMALIIQLSSDIATQKAKLSPLIERVKPMQQQVNELLLLHDKKKQIYDRTNITLNTNLAKLINEVNSLQEEHSKIVLETALLASKIHIAEVDLERAKLEFQASVDKNSSTPLVRDKLNMKIAESDKLSRLLKEEQKRIRENELQCLKQKTSWNVIQKLFELKIKGWQQEKEEMNSLLHLEKGAETLVLR</sequence>
<dbReference type="Pfam" id="PF18383">
    <property type="entry name" value="IFT81_CH"/>
    <property type="match status" value="1"/>
</dbReference>
<keyword evidence="11" id="KW-0966">Cell projection</keyword>
<evidence type="ECO:0000256" key="12">
    <source>
        <dbReference type="ARBA" id="ARBA00043983"/>
    </source>
</evidence>
<dbReference type="GO" id="GO:0060271">
    <property type="term" value="P:cilium assembly"/>
    <property type="evidence" value="ECO:0007669"/>
    <property type="project" value="InterPro"/>
</dbReference>
<evidence type="ECO:0000256" key="7">
    <source>
        <dbReference type="ARBA" id="ARBA00022990"/>
    </source>
</evidence>
<evidence type="ECO:0000256" key="4">
    <source>
        <dbReference type="ARBA" id="ARBA00022782"/>
    </source>
</evidence>
<protein>
    <recommendedName>
        <fullName evidence="14">Intraflagellar transport protein 81 homolog</fullName>
    </recommendedName>
    <alternativeName>
        <fullName evidence="15">Carnitine deficiency-associated protein expressed in ventricle 1</fullName>
    </alternativeName>
</protein>
<evidence type="ECO:0000256" key="16">
    <source>
        <dbReference type="SAM" id="Coils"/>
    </source>
</evidence>
<comment type="caution">
    <text evidence="18">The sequence shown here is derived from an EMBL/GenBank/DDBJ whole genome shotgun (WGS) entry which is preliminary data.</text>
</comment>
<dbReference type="EMBL" id="JBBCAQ010000036">
    <property type="protein sequence ID" value="KAK7576397.1"/>
    <property type="molecule type" value="Genomic_DNA"/>
</dbReference>
<keyword evidence="2" id="KW-0963">Cytoplasm</keyword>
<keyword evidence="9" id="KW-0969">Cilium</keyword>
<keyword evidence="5" id="KW-0970">Cilium biogenesis/degradation</keyword>
<dbReference type="GO" id="GO:0036064">
    <property type="term" value="C:ciliary basal body"/>
    <property type="evidence" value="ECO:0007669"/>
    <property type="project" value="TreeGrafter"/>
</dbReference>
<proteinExistence type="inferred from homology"/>
<dbReference type="GO" id="GO:0030154">
    <property type="term" value="P:cell differentiation"/>
    <property type="evidence" value="ECO:0007669"/>
    <property type="project" value="UniProtKB-KW"/>
</dbReference>
<comment type="subcellular location">
    <subcellularLocation>
        <location evidence="1">Cytoplasm</location>
        <location evidence="1">Cytoskeleton</location>
        <location evidence="1">Cilium basal body</location>
    </subcellularLocation>
</comment>
<keyword evidence="3" id="KW-0597">Phosphoprotein</keyword>
<dbReference type="GO" id="GO:0007283">
    <property type="term" value="P:spermatogenesis"/>
    <property type="evidence" value="ECO:0007669"/>
    <property type="project" value="UniProtKB-KW"/>
</dbReference>
<evidence type="ECO:0000256" key="6">
    <source>
        <dbReference type="ARBA" id="ARBA00022871"/>
    </source>
</evidence>
<evidence type="ECO:0000313" key="19">
    <source>
        <dbReference type="Proteomes" id="UP001367676"/>
    </source>
</evidence>
<keyword evidence="19" id="KW-1185">Reference proteome</keyword>
<dbReference type="InterPro" id="IPR043016">
    <property type="entry name" value="IFT81_N_sf"/>
</dbReference>
<evidence type="ECO:0000256" key="10">
    <source>
        <dbReference type="ARBA" id="ARBA00023212"/>
    </source>
</evidence>
<keyword evidence="4" id="KW-0221">Differentiation</keyword>
<evidence type="ECO:0000256" key="3">
    <source>
        <dbReference type="ARBA" id="ARBA00022553"/>
    </source>
</evidence>
<evidence type="ECO:0000256" key="5">
    <source>
        <dbReference type="ARBA" id="ARBA00022794"/>
    </source>
</evidence>
<dbReference type="InterPro" id="IPR041146">
    <property type="entry name" value="IFT81_CH"/>
</dbReference>
<evidence type="ECO:0000256" key="11">
    <source>
        <dbReference type="ARBA" id="ARBA00023273"/>
    </source>
</evidence>
<evidence type="ECO:0000256" key="8">
    <source>
        <dbReference type="ARBA" id="ARBA00023054"/>
    </source>
</evidence>
<keyword evidence="7" id="KW-0007">Acetylation</keyword>
<reference evidence="18 19" key="1">
    <citation type="submission" date="2024-03" db="EMBL/GenBank/DDBJ databases">
        <title>Adaptation during the transition from Ophiocordyceps entomopathogen to insect associate is accompanied by gene loss and intensified selection.</title>
        <authorList>
            <person name="Ward C.M."/>
            <person name="Onetto C.A."/>
            <person name="Borneman A.R."/>
        </authorList>
    </citation>
    <scope>NUCLEOTIDE SEQUENCE [LARGE SCALE GENOMIC DNA]</scope>
    <source>
        <strain evidence="18">AWRI1</strain>
        <tissue evidence="18">Single Adult Female</tissue>
    </source>
</reference>
<feature type="coiled-coil region" evidence="16">
    <location>
        <begin position="354"/>
        <end position="385"/>
    </location>
</feature>
<gene>
    <name evidence="18" type="ORF">V9T40_012683</name>
</gene>
<feature type="coiled-coil region" evidence="16">
    <location>
        <begin position="520"/>
        <end position="547"/>
    </location>
</feature>
<comment type="function">
    <text evidence="13">Component of the intraflagellar transport (IFT) complex B: together with IFT74, forms a tubulin-binding module that specifically mediates transport of tubulin within the cilium. Binds tubulin via its CH (calponin-homology)-like region. Required for ciliogenesis. Required for proper regulation of SHH signaling. Plays an important role during spermatogenesis by modulating the assembly and elongation of the sperm flagella.</text>
</comment>
<organism evidence="18 19">
    <name type="scientific">Parthenolecanium corni</name>
    <dbReference type="NCBI Taxonomy" id="536013"/>
    <lineage>
        <taxon>Eukaryota</taxon>
        <taxon>Metazoa</taxon>
        <taxon>Ecdysozoa</taxon>
        <taxon>Arthropoda</taxon>
        <taxon>Hexapoda</taxon>
        <taxon>Insecta</taxon>
        <taxon>Pterygota</taxon>
        <taxon>Neoptera</taxon>
        <taxon>Paraneoptera</taxon>
        <taxon>Hemiptera</taxon>
        <taxon>Sternorrhyncha</taxon>
        <taxon>Coccoidea</taxon>
        <taxon>Coccidae</taxon>
        <taxon>Parthenolecanium</taxon>
    </lineage>
</organism>
<evidence type="ECO:0000256" key="13">
    <source>
        <dbReference type="ARBA" id="ARBA00055755"/>
    </source>
</evidence>
<dbReference type="Proteomes" id="UP001367676">
    <property type="component" value="Unassembled WGS sequence"/>
</dbReference>
<dbReference type="Gene3D" id="1.10.418.70">
    <property type="entry name" value="Intraflagellar transport protein 81, N-terminal domain"/>
    <property type="match status" value="1"/>
</dbReference>
<dbReference type="PANTHER" id="PTHR15614:SF2">
    <property type="entry name" value="INTRAFLAGELLAR TRANSPORT PROTEIN 81 HOMOLOG"/>
    <property type="match status" value="1"/>
</dbReference>
<dbReference type="PANTHER" id="PTHR15614">
    <property type="entry name" value="INTRAFLAGELLAR TRANSPORT PROTEIN 81 HOMOLOG"/>
    <property type="match status" value="1"/>
</dbReference>
<evidence type="ECO:0000259" key="17">
    <source>
        <dbReference type="Pfam" id="PF18383"/>
    </source>
</evidence>
<accession>A0AAN9T7Q3</accession>
<evidence type="ECO:0000256" key="2">
    <source>
        <dbReference type="ARBA" id="ARBA00022490"/>
    </source>
</evidence>
<evidence type="ECO:0000256" key="14">
    <source>
        <dbReference type="ARBA" id="ARBA00073058"/>
    </source>
</evidence>
<keyword evidence="8 16" id="KW-0175">Coiled coil</keyword>
<keyword evidence="10" id="KW-0206">Cytoskeleton</keyword>
<dbReference type="GO" id="GO:0015631">
    <property type="term" value="F:tubulin binding"/>
    <property type="evidence" value="ECO:0007669"/>
    <property type="project" value="InterPro"/>
</dbReference>
<comment type="similarity">
    <text evidence="12">Belongs to the IFT81 family.</text>
</comment>
<dbReference type="FunFam" id="1.10.418.70:FF:000001">
    <property type="entry name" value="Intraflagellar transport protein 81 homolog"/>
    <property type="match status" value="1"/>
</dbReference>
<name>A0AAN9T7Q3_9HEMI</name>
<evidence type="ECO:0000313" key="18">
    <source>
        <dbReference type="EMBL" id="KAK7576397.1"/>
    </source>
</evidence>
<evidence type="ECO:0000256" key="9">
    <source>
        <dbReference type="ARBA" id="ARBA00023069"/>
    </source>
</evidence>
<feature type="domain" description="IFT81 calponin homology" evidence="17">
    <location>
        <begin position="3"/>
        <end position="124"/>
    </location>
</feature>
<dbReference type="InterPro" id="IPR029600">
    <property type="entry name" value="IFT81"/>
</dbReference>
<dbReference type="GO" id="GO:0042073">
    <property type="term" value="P:intraciliary transport"/>
    <property type="evidence" value="ECO:0007669"/>
    <property type="project" value="InterPro"/>
</dbReference>
<evidence type="ECO:0000256" key="1">
    <source>
        <dbReference type="ARBA" id="ARBA00004120"/>
    </source>
</evidence>
<keyword evidence="6" id="KW-0744">Spermatogenesis</keyword>
<dbReference type="GO" id="GO:0030992">
    <property type="term" value="C:intraciliary transport particle B"/>
    <property type="evidence" value="ECO:0007669"/>
    <property type="project" value="InterPro"/>
</dbReference>
<dbReference type="AlphaFoldDB" id="A0AAN9T7Q3"/>
<evidence type="ECO:0000256" key="15">
    <source>
        <dbReference type="ARBA" id="ARBA00079903"/>
    </source>
</evidence>